<reference evidence="2" key="1">
    <citation type="submission" date="2023-07" db="EMBL/GenBank/DDBJ databases">
        <authorList>
            <person name="Pelsma A.J. K."/>
        </authorList>
    </citation>
    <scope>NUCLEOTIDE SEQUENCE</scope>
</reference>
<dbReference type="EMBL" id="OY288114">
    <property type="protein sequence ID" value="CAJ0869781.1"/>
    <property type="molecule type" value="Genomic_DNA"/>
</dbReference>
<proteinExistence type="predicted"/>
<organism evidence="2">
    <name type="scientific">freshwater sediment metagenome</name>
    <dbReference type="NCBI Taxonomy" id="556182"/>
    <lineage>
        <taxon>unclassified sequences</taxon>
        <taxon>metagenomes</taxon>
        <taxon>ecological metagenomes</taxon>
    </lineage>
</organism>
<accession>A0AA48R9U6</accession>
<evidence type="ECO:0008006" key="3">
    <source>
        <dbReference type="Google" id="ProtNLM"/>
    </source>
</evidence>
<dbReference type="SUPFAM" id="SSF49777">
    <property type="entry name" value="PEBP-like"/>
    <property type="match status" value="1"/>
</dbReference>
<dbReference type="Pfam" id="PF01161">
    <property type="entry name" value="PBP"/>
    <property type="match status" value="1"/>
</dbReference>
<evidence type="ECO:0000256" key="1">
    <source>
        <dbReference type="SAM" id="MobiDB-lite"/>
    </source>
</evidence>
<dbReference type="AlphaFoldDB" id="A0AA48R9U6"/>
<dbReference type="Gene3D" id="3.90.280.10">
    <property type="entry name" value="PEBP-like"/>
    <property type="match status" value="1"/>
</dbReference>
<gene>
    <name evidence="2" type="ORF">AMST5_02169</name>
</gene>
<dbReference type="InterPro" id="IPR008914">
    <property type="entry name" value="PEBP"/>
</dbReference>
<feature type="region of interest" description="Disordered" evidence="1">
    <location>
        <begin position="1"/>
        <end position="34"/>
    </location>
</feature>
<dbReference type="InterPro" id="IPR005247">
    <property type="entry name" value="YbhB_YbcL/LppC-like"/>
</dbReference>
<name>A0AA48R9U6_9ZZZZ</name>
<evidence type="ECO:0000313" key="2">
    <source>
        <dbReference type="EMBL" id="CAJ0869781.1"/>
    </source>
</evidence>
<dbReference type="InterPro" id="IPR036610">
    <property type="entry name" value="PEBP-like_sf"/>
</dbReference>
<dbReference type="CDD" id="cd00865">
    <property type="entry name" value="PEBP_bact_arch"/>
    <property type="match status" value="1"/>
</dbReference>
<protein>
    <recommendedName>
        <fullName evidence="3">YbhB/YbcL family Raf kinase inhibitor-like protein</fullName>
    </recommendedName>
</protein>
<sequence length="99" mass="11057">MKLTSGAFSSGHALPRQFTCEGEDRSPPLDWTGAPKETKSFVLLVDDIDAPGGVFRHWACYDIPSHHTGLIEGAGRPEGFEDFRRYRDREGSPRPAIER</sequence>